<accession>A0A388K8P5</accession>
<name>A0A388K8P5_CHABU</name>
<keyword evidence="2" id="KW-0812">Transmembrane</keyword>
<gene>
    <name evidence="4" type="ORF">CBR_g61487</name>
</gene>
<evidence type="ECO:0000313" key="4">
    <source>
        <dbReference type="EMBL" id="GBG66444.1"/>
    </source>
</evidence>
<evidence type="ECO:0000256" key="1">
    <source>
        <dbReference type="SAM" id="MobiDB-lite"/>
    </source>
</evidence>
<proteinExistence type="predicted"/>
<feature type="transmembrane region" description="Helical" evidence="2">
    <location>
        <begin position="65"/>
        <end position="90"/>
    </location>
</feature>
<protein>
    <recommendedName>
        <fullName evidence="3">DUF2062 domain-containing protein</fullName>
    </recommendedName>
</protein>
<organism evidence="4 5">
    <name type="scientific">Chara braunii</name>
    <name type="common">Braun's stonewort</name>
    <dbReference type="NCBI Taxonomy" id="69332"/>
    <lineage>
        <taxon>Eukaryota</taxon>
        <taxon>Viridiplantae</taxon>
        <taxon>Streptophyta</taxon>
        <taxon>Charophyceae</taxon>
        <taxon>Charales</taxon>
        <taxon>Characeae</taxon>
        <taxon>Chara</taxon>
    </lineage>
</organism>
<feature type="transmembrane region" description="Helical" evidence="2">
    <location>
        <begin position="158"/>
        <end position="180"/>
    </location>
</feature>
<dbReference type="PANTHER" id="PTHR35102:SF1">
    <property type="entry name" value="E3 UBIQUITIN-PROTEIN LIGASE"/>
    <property type="match status" value="1"/>
</dbReference>
<keyword evidence="2" id="KW-1133">Transmembrane helix</keyword>
<feature type="domain" description="DUF2062" evidence="3">
    <location>
        <begin position="51"/>
        <end position="182"/>
    </location>
</feature>
<keyword evidence="5" id="KW-1185">Reference proteome</keyword>
<dbReference type="OMA" id="HPLRMVR"/>
<dbReference type="Pfam" id="PF09835">
    <property type="entry name" value="DUF2062"/>
    <property type="match status" value="1"/>
</dbReference>
<dbReference type="Proteomes" id="UP000265515">
    <property type="component" value="Unassembled WGS sequence"/>
</dbReference>
<dbReference type="Gramene" id="GBG66444">
    <property type="protein sequence ID" value="GBG66444"/>
    <property type="gene ID" value="CBR_g61487"/>
</dbReference>
<dbReference type="PANTHER" id="PTHR35102">
    <property type="entry name" value="E3 UBIQUITIN-PROTEIN LIGASE"/>
    <property type="match status" value="1"/>
</dbReference>
<sequence length="235" mass="24847">MAGDATWKQSGPPSPTTSTASRTGAMGGSSWTRWGVVRWFRSRVIDPLVSILSRGAEPKQISLSAALGFTMGIFPIYGATAVLCAGLALLLQSSCNLPTMMLANFIATPVELSLVIPFMRFGEKLVGAEPLDIAPKALFDAITGHGSSKLLHGVLHAILGWAVASPFVVCILYLVFVPIFTRLSWRFSSGFGRRSPPATPVAVMAVSSSGSSPARTTLTSQTPVSYGPLHVSRRA</sequence>
<feature type="region of interest" description="Disordered" evidence="1">
    <location>
        <begin position="1"/>
        <end position="28"/>
    </location>
</feature>
<dbReference type="AlphaFoldDB" id="A0A388K8P5"/>
<comment type="caution">
    <text evidence="4">The sequence shown here is derived from an EMBL/GenBank/DDBJ whole genome shotgun (WGS) entry which is preliminary data.</text>
</comment>
<evidence type="ECO:0000256" key="2">
    <source>
        <dbReference type="SAM" id="Phobius"/>
    </source>
</evidence>
<dbReference type="InterPro" id="IPR018639">
    <property type="entry name" value="DUF2062"/>
</dbReference>
<keyword evidence="2" id="KW-0472">Membrane</keyword>
<dbReference type="EMBL" id="BFEA01000074">
    <property type="protein sequence ID" value="GBG66444.1"/>
    <property type="molecule type" value="Genomic_DNA"/>
</dbReference>
<dbReference type="OrthoDB" id="1914153at2759"/>
<evidence type="ECO:0000313" key="5">
    <source>
        <dbReference type="Proteomes" id="UP000265515"/>
    </source>
</evidence>
<feature type="region of interest" description="Disordered" evidence="1">
    <location>
        <begin position="209"/>
        <end position="235"/>
    </location>
</feature>
<evidence type="ECO:0000259" key="3">
    <source>
        <dbReference type="Pfam" id="PF09835"/>
    </source>
</evidence>
<dbReference type="STRING" id="69332.A0A388K8P5"/>
<feature type="compositionally biased region" description="Polar residues" evidence="1">
    <location>
        <begin position="215"/>
        <end position="224"/>
    </location>
</feature>
<reference evidence="4 5" key="1">
    <citation type="journal article" date="2018" name="Cell">
        <title>The Chara Genome: Secondary Complexity and Implications for Plant Terrestrialization.</title>
        <authorList>
            <person name="Nishiyama T."/>
            <person name="Sakayama H."/>
            <person name="Vries J.D."/>
            <person name="Buschmann H."/>
            <person name="Saint-Marcoux D."/>
            <person name="Ullrich K.K."/>
            <person name="Haas F.B."/>
            <person name="Vanderstraeten L."/>
            <person name="Becker D."/>
            <person name="Lang D."/>
            <person name="Vosolsobe S."/>
            <person name="Rombauts S."/>
            <person name="Wilhelmsson P.K.I."/>
            <person name="Janitza P."/>
            <person name="Kern R."/>
            <person name="Heyl A."/>
            <person name="Rumpler F."/>
            <person name="Villalobos L.I.A.C."/>
            <person name="Clay J.M."/>
            <person name="Skokan R."/>
            <person name="Toyoda A."/>
            <person name="Suzuki Y."/>
            <person name="Kagoshima H."/>
            <person name="Schijlen E."/>
            <person name="Tajeshwar N."/>
            <person name="Catarino B."/>
            <person name="Hetherington A.J."/>
            <person name="Saltykova A."/>
            <person name="Bonnot C."/>
            <person name="Breuninger H."/>
            <person name="Symeonidi A."/>
            <person name="Radhakrishnan G.V."/>
            <person name="Van Nieuwerburgh F."/>
            <person name="Deforce D."/>
            <person name="Chang C."/>
            <person name="Karol K.G."/>
            <person name="Hedrich R."/>
            <person name="Ulvskov P."/>
            <person name="Glockner G."/>
            <person name="Delwiche C.F."/>
            <person name="Petrasek J."/>
            <person name="Van de Peer Y."/>
            <person name="Friml J."/>
            <person name="Beilby M."/>
            <person name="Dolan L."/>
            <person name="Kohara Y."/>
            <person name="Sugano S."/>
            <person name="Fujiyama A."/>
            <person name="Delaux P.-M."/>
            <person name="Quint M."/>
            <person name="TheiBen G."/>
            <person name="Hagemann M."/>
            <person name="Harholt J."/>
            <person name="Dunand C."/>
            <person name="Zachgo S."/>
            <person name="Langdale J."/>
            <person name="Maumus F."/>
            <person name="Straeten D.V.D."/>
            <person name="Gould S.B."/>
            <person name="Rensing S.A."/>
        </authorList>
    </citation>
    <scope>NUCLEOTIDE SEQUENCE [LARGE SCALE GENOMIC DNA]</scope>
    <source>
        <strain evidence="4 5">S276</strain>
    </source>
</reference>